<feature type="compositionally biased region" description="Acidic residues" evidence="1">
    <location>
        <begin position="243"/>
        <end position="254"/>
    </location>
</feature>
<evidence type="ECO:0000313" key="2">
    <source>
        <dbReference type="EMBL" id="RKO90122.1"/>
    </source>
</evidence>
<protein>
    <submittedName>
        <fullName evidence="2">Uncharacterized protein</fullName>
    </submittedName>
</protein>
<organism evidence="2 3">
    <name type="scientific">Blyttiomyces helicus</name>
    <dbReference type="NCBI Taxonomy" id="388810"/>
    <lineage>
        <taxon>Eukaryota</taxon>
        <taxon>Fungi</taxon>
        <taxon>Fungi incertae sedis</taxon>
        <taxon>Chytridiomycota</taxon>
        <taxon>Chytridiomycota incertae sedis</taxon>
        <taxon>Chytridiomycetes</taxon>
        <taxon>Chytridiomycetes incertae sedis</taxon>
        <taxon>Blyttiomyces</taxon>
    </lineage>
</organism>
<accession>A0A4P9WCR4</accession>
<feature type="region of interest" description="Disordered" evidence="1">
    <location>
        <begin position="26"/>
        <end position="61"/>
    </location>
</feature>
<evidence type="ECO:0000313" key="3">
    <source>
        <dbReference type="Proteomes" id="UP000269721"/>
    </source>
</evidence>
<reference evidence="3" key="1">
    <citation type="journal article" date="2018" name="Nat. Microbiol.">
        <title>Leveraging single-cell genomics to expand the fungal tree of life.</title>
        <authorList>
            <person name="Ahrendt S.R."/>
            <person name="Quandt C.A."/>
            <person name="Ciobanu D."/>
            <person name="Clum A."/>
            <person name="Salamov A."/>
            <person name="Andreopoulos B."/>
            <person name="Cheng J.F."/>
            <person name="Woyke T."/>
            <person name="Pelin A."/>
            <person name="Henrissat B."/>
            <person name="Reynolds N.K."/>
            <person name="Benny G.L."/>
            <person name="Smith M.E."/>
            <person name="James T.Y."/>
            <person name="Grigoriev I.V."/>
        </authorList>
    </citation>
    <scope>NUCLEOTIDE SEQUENCE [LARGE SCALE GENOMIC DNA]</scope>
</reference>
<evidence type="ECO:0000256" key="1">
    <source>
        <dbReference type="SAM" id="MobiDB-lite"/>
    </source>
</evidence>
<dbReference type="Proteomes" id="UP000269721">
    <property type="component" value="Unassembled WGS sequence"/>
</dbReference>
<feature type="compositionally biased region" description="Polar residues" evidence="1">
    <location>
        <begin position="172"/>
        <end position="183"/>
    </location>
</feature>
<proteinExistence type="predicted"/>
<dbReference type="AlphaFoldDB" id="A0A4P9WCR4"/>
<keyword evidence="3" id="KW-1185">Reference proteome</keyword>
<sequence length="266" mass="28994">MPTNWLWNLCSDCECANGKALETTSAEFGSSHQDRLNEEDPTNPAVRPPHPDFLLTTGNNPSRLITHPTDRYDTSLVRADVEAACAKSSLSLLFSYIRGYKGGSHIYHGKLTTMHGHVIPVVGQEDGKPPLCKPRDGTETGDDAAGAAVVAFEGMESRLKDGVGLGVRGSRGWQNSKLFQSPQRDFGEHREAGLGKRPFLRQDEDDSVEDSERIERQKKARRGTGGRSAYDSGASIGKRILIEPDDDEDTEEADIGGRGAGEAWDL</sequence>
<name>A0A4P9WCR4_9FUNG</name>
<feature type="region of interest" description="Disordered" evidence="1">
    <location>
        <begin position="172"/>
        <end position="266"/>
    </location>
</feature>
<dbReference type="EMBL" id="KZ995713">
    <property type="protein sequence ID" value="RKO90122.1"/>
    <property type="molecule type" value="Genomic_DNA"/>
</dbReference>
<gene>
    <name evidence="2" type="ORF">BDK51DRAFT_40352</name>
</gene>
<feature type="compositionally biased region" description="Basic and acidic residues" evidence="1">
    <location>
        <begin position="185"/>
        <end position="194"/>
    </location>
</feature>